<protein>
    <submittedName>
        <fullName evidence="2">Pentapeptide repeat-containing protein</fullName>
    </submittedName>
</protein>
<reference evidence="2 3" key="1">
    <citation type="submission" date="2019-12" db="EMBL/GenBank/DDBJ databases">
        <title>Nocardia macrotermitis sp. nov. and Nocardia aurantia sp. nov., isolated from the gut of the fungus growing-termite Macrotermes natalensis.</title>
        <authorList>
            <person name="Christine B."/>
            <person name="Rene B."/>
        </authorList>
    </citation>
    <scope>NUCLEOTIDE SEQUENCE [LARGE SCALE GENOMIC DNA]</scope>
    <source>
        <strain evidence="2 3">DSM 102126</strain>
    </source>
</reference>
<dbReference type="EMBL" id="WUTW01000002">
    <property type="protein sequence ID" value="MXQ65601.1"/>
    <property type="molecule type" value="Genomic_DNA"/>
</dbReference>
<organism evidence="2 3">
    <name type="scientific">Actinomadura rayongensis</name>
    <dbReference type="NCBI Taxonomy" id="1429076"/>
    <lineage>
        <taxon>Bacteria</taxon>
        <taxon>Bacillati</taxon>
        <taxon>Actinomycetota</taxon>
        <taxon>Actinomycetes</taxon>
        <taxon>Streptosporangiales</taxon>
        <taxon>Thermomonosporaceae</taxon>
        <taxon>Actinomadura</taxon>
    </lineage>
</organism>
<dbReference type="Pfam" id="PF13576">
    <property type="entry name" value="Pentapeptide_3"/>
    <property type="match status" value="1"/>
</dbReference>
<feature type="transmembrane region" description="Helical" evidence="1">
    <location>
        <begin position="51"/>
        <end position="76"/>
    </location>
</feature>
<keyword evidence="3" id="KW-1185">Reference proteome</keyword>
<comment type="caution">
    <text evidence="2">The sequence shown here is derived from an EMBL/GenBank/DDBJ whole genome shotgun (WGS) entry which is preliminary data.</text>
</comment>
<evidence type="ECO:0000256" key="1">
    <source>
        <dbReference type="SAM" id="Phobius"/>
    </source>
</evidence>
<dbReference type="Gene3D" id="2.160.20.80">
    <property type="entry name" value="E3 ubiquitin-protein ligase SopA"/>
    <property type="match status" value="1"/>
</dbReference>
<gene>
    <name evidence="2" type="ORF">GQ466_16350</name>
</gene>
<dbReference type="OrthoDB" id="8440251at2"/>
<evidence type="ECO:0000313" key="3">
    <source>
        <dbReference type="Proteomes" id="UP000431901"/>
    </source>
</evidence>
<keyword evidence="1" id="KW-1133">Transmembrane helix</keyword>
<name>A0A6I4W800_9ACTN</name>
<sequence>MRRPARMMPMWASLGGTFVTAVAVAGGALWVGLDLLDVHGVRRERQISSSVLFDLVKLSFAVVAGLGGLVALVVAYRKQRTEENAALRENTKLHSDRFTSAVAQLGDSSPAIQLGGVHALAGLADDAPTRQLRQTCIDVLCAYLRLPYDPEPSHHPGDGQDPAELARARTVYRALREVRHTIIRIIGNHLRDDATVVSWQGHDFDFTDVVFDGGDLSQAVFTGGTVSFRKARFVDGTIDLNYARFASDVVNFGGARFEGGRINFLGAAFTGGAVIFSHARFEGGTVTFGSAYFEGGMATFRLAEFRGGKVDFGRARFEGGKVDFGRARFEGGKVDFGSAKFKGGTVDFGSALFMGGKVDFGSAEFRGGTVHFERARFEGGAVNFARAMGQRPMGLPDGIGEQLDRSG</sequence>
<evidence type="ECO:0000313" key="2">
    <source>
        <dbReference type="EMBL" id="MXQ65601.1"/>
    </source>
</evidence>
<dbReference type="AlphaFoldDB" id="A0A6I4W800"/>
<proteinExistence type="predicted"/>
<dbReference type="Proteomes" id="UP000431901">
    <property type="component" value="Unassembled WGS sequence"/>
</dbReference>
<dbReference type="InterPro" id="IPR001646">
    <property type="entry name" value="5peptide_repeat"/>
</dbReference>
<keyword evidence="1" id="KW-0812">Transmembrane</keyword>
<keyword evidence="1" id="KW-0472">Membrane</keyword>
<accession>A0A6I4W800</accession>